<dbReference type="AlphaFoldDB" id="A0A6N3D1K9"/>
<dbReference type="Gene3D" id="3.40.50.510">
    <property type="entry name" value="Phosphotransferase system, mannose-type IIA component"/>
    <property type="match status" value="1"/>
</dbReference>
<comment type="subcellular location">
    <subcellularLocation>
        <location evidence="1">Cytoplasm</location>
    </subcellularLocation>
</comment>
<evidence type="ECO:0000313" key="11">
    <source>
        <dbReference type="EMBL" id="VYU22162.1"/>
    </source>
</evidence>
<evidence type="ECO:0000256" key="6">
    <source>
        <dbReference type="ARBA" id="ARBA00022679"/>
    </source>
</evidence>
<gene>
    <name evidence="11" type="primary">manX_8</name>
    <name evidence="11" type="ORF">CALFYP39_01733</name>
</gene>
<dbReference type="PROSITE" id="PS51096">
    <property type="entry name" value="PTS_EIIA_TYPE_4"/>
    <property type="match status" value="1"/>
</dbReference>
<dbReference type="PANTHER" id="PTHR33799:SF1">
    <property type="entry name" value="PTS SYSTEM MANNOSE-SPECIFIC EIIAB COMPONENT-RELATED"/>
    <property type="match status" value="1"/>
</dbReference>
<feature type="domain" description="PTS EIIA type-4" evidence="9">
    <location>
        <begin position="1"/>
        <end position="139"/>
    </location>
</feature>
<feature type="domain" description="PTS EIIB type-4" evidence="10">
    <location>
        <begin position="148"/>
        <end position="308"/>
    </location>
</feature>
<dbReference type="RefSeq" id="WP_156600159.1">
    <property type="nucleotide sequence ID" value="NZ_CACRTW010000033.1"/>
</dbReference>
<evidence type="ECO:0000256" key="5">
    <source>
        <dbReference type="ARBA" id="ARBA00022597"/>
    </source>
</evidence>
<name>A0A6N3D1K9_9ACTN</name>
<dbReference type="Pfam" id="PF03830">
    <property type="entry name" value="PTSIIB_sorb"/>
    <property type="match status" value="1"/>
</dbReference>
<evidence type="ECO:0000256" key="1">
    <source>
        <dbReference type="ARBA" id="ARBA00004496"/>
    </source>
</evidence>
<dbReference type="GO" id="GO:0016020">
    <property type="term" value="C:membrane"/>
    <property type="evidence" value="ECO:0007669"/>
    <property type="project" value="InterPro"/>
</dbReference>
<dbReference type="PROSITE" id="PS51101">
    <property type="entry name" value="PTS_EIIB_TYPE_4"/>
    <property type="match status" value="1"/>
</dbReference>
<reference evidence="11" key="1">
    <citation type="submission" date="2019-11" db="EMBL/GenBank/DDBJ databases">
        <authorList>
            <person name="Feng L."/>
        </authorList>
    </citation>
    <scope>NUCLEOTIDE SEQUENCE</scope>
    <source>
        <strain evidence="11">CaerofaciensLFYP39</strain>
    </source>
</reference>
<keyword evidence="2" id="KW-0813">Transport</keyword>
<evidence type="ECO:0000256" key="2">
    <source>
        <dbReference type="ARBA" id="ARBA00022448"/>
    </source>
</evidence>
<dbReference type="EMBL" id="CACRTW010000033">
    <property type="protein sequence ID" value="VYU22162.1"/>
    <property type="molecule type" value="Genomic_DNA"/>
</dbReference>
<dbReference type="Gene3D" id="3.40.35.10">
    <property type="entry name" value="Phosphotransferase system, sorbose subfamily IIB component"/>
    <property type="match status" value="1"/>
</dbReference>
<protein>
    <submittedName>
        <fullName evidence="11">PTS system mannose-specific EIIAB component</fullName>
    </submittedName>
</protein>
<dbReference type="SUPFAM" id="SSF52728">
    <property type="entry name" value="PTS IIb component"/>
    <property type="match status" value="1"/>
</dbReference>
<keyword evidence="7" id="KW-0598">Phosphotransferase system</keyword>
<dbReference type="PANTHER" id="PTHR33799">
    <property type="entry name" value="PTS PERMEASE-RELATED-RELATED"/>
    <property type="match status" value="1"/>
</dbReference>
<dbReference type="InterPro" id="IPR004701">
    <property type="entry name" value="PTS_EIIA_man-typ"/>
</dbReference>
<dbReference type="GO" id="GO:0005737">
    <property type="term" value="C:cytoplasm"/>
    <property type="evidence" value="ECO:0007669"/>
    <property type="project" value="UniProtKB-SubCell"/>
</dbReference>
<dbReference type="GO" id="GO:0008982">
    <property type="term" value="F:protein-N(PI)-phosphohistidine-sugar phosphotransferase activity"/>
    <property type="evidence" value="ECO:0007669"/>
    <property type="project" value="InterPro"/>
</dbReference>
<evidence type="ECO:0000256" key="7">
    <source>
        <dbReference type="ARBA" id="ARBA00022683"/>
    </source>
</evidence>
<dbReference type="GO" id="GO:0009401">
    <property type="term" value="P:phosphoenolpyruvate-dependent sugar phosphotransferase system"/>
    <property type="evidence" value="ECO:0007669"/>
    <property type="project" value="UniProtKB-KW"/>
</dbReference>
<evidence type="ECO:0000259" key="10">
    <source>
        <dbReference type="PROSITE" id="PS51101"/>
    </source>
</evidence>
<organism evidence="11">
    <name type="scientific">Collinsella aerofaciens</name>
    <dbReference type="NCBI Taxonomy" id="74426"/>
    <lineage>
        <taxon>Bacteria</taxon>
        <taxon>Bacillati</taxon>
        <taxon>Actinomycetota</taxon>
        <taxon>Coriobacteriia</taxon>
        <taxon>Coriobacteriales</taxon>
        <taxon>Coriobacteriaceae</taxon>
        <taxon>Collinsella</taxon>
    </lineage>
</organism>
<sequence length="308" mass="32937">MNQIILASHGGLAAGAKDTLEMVLGDVSNVHVVSLARDDKEPITNKVETMIATFNADDTVYVLTDMLGSSVNNSMVELSRNGAAFTVISGFNIPLALTLAMSPAPVKGAELAALINEARTGLTNPNAPVEVAPAAPAKMAKAPRRNAGPAKIALARLDYRLLHGQVVFTWTTKVQAERIIVVDNAAANDDIKKDALKLAKPQGVRLNVFTVERALAKMDKLNTLGERVMFIFGNTAEMLQFCQGYKLDAINLGATANHDGADQIGGKDSSVFFDATQKADVNQLLDMGIKLYVQQTPTYQSVDIDAKL</sequence>
<keyword evidence="4" id="KW-0597">Phosphoprotein</keyword>
<dbReference type="GO" id="GO:0016301">
    <property type="term" value="F:kinase activity"/>
    <property type="evidence" value="ECO:0007669"/>
    <property type="project" value="UniProtKB-KW"/>
</dbReference>
<keyword evidence="5" id="KW-0762">Sugar transport</keyword>
<keyword evidence="6" id="KW-0808">Transferase</keyword>
<accession>A0A6N3D1K9</accession>
<keyword evidence="8" id="KW-0418">Kinase</keyword>
<dbReference type="InterPro" id="IPR036667">
    <property type="entry name" value="PTS_IIB_sorbose-sp_sf"/>
</dbReference>
<evidence type="ECO:0000256" key="4">
    <source>
        <dbReference type="ARBA" id="ARBA00022553"/>
    </source>
</evidence>
<keyword evidence="3" id="KW-0963">Cytoplasm</keyword>
<evidence type="ECO:0000256" key="8">
    <source>
        <dbReference type="ARBA" id="ARBA00022777"/>
    </source>
</evidence>
<dbReference type="Pfam" id="PF03610">
    <property type="entry name" value="EIIA-man"/>
    <property type="match status" value="1"/>
</dbReference>
<dbReference type="InterPro" id="IPR004720">
    <property type="entry name" value="PTS_IIB_sorbose-sp"/>
</dbReference>
<dbReference type="SUPFAM" id="SSF53062">
    <property type="entry name" value="PTS system fructose IIA component-like"/>
    <property type="match status" value="1"/>
</dbReference>
<evidence type="ECO:0000256" key="3">
    <source>
        <dbReference type="ARBA" id="ARBA00022490"/>
    </source>
</evidence>
<dbReference type="InterPro" id="IPR036662">
    <property type="entry name" value="PTS_EIIA_man-typ_sf"/>
</dbReference>
<evidence type="ECO:0000259" key="9">
    <source>
        <dbReference type="PROSITE" id="PS51096"/>
    </source>
</evidence>
<dbReference type="InterPro" id="IPR051471">
    <property type="entry name" value="Bacterial_PTS_sugar_comp"/>
</dbReference>
<proteinExistence type="predicted"/>